<reference evidence="1 2" key="1">
    <citation type="submission" date="2024-03" db="EMBL/GenBank/DDBJ databases">
        <title>Novel species of the genus Variovorax.</title>
        <authorList>
            <person name="Liu Q."/>
            <person name="Xin Y.-H."/>
        </authorList>
    </citation>
    <scope>NUCLEOTIDE SEQUENCE [LARGE SCALE GENOMIC DNA]</scope>
    <source>
        <strain evidence="1 2">KACC 18501</strain>
    </source>
</reference>
<dbReference type="InterPro" id="IPR036291">
    <property type="entry name" value="NAD(P)-bd_dom_sf"/>
</dbReference>
<proteinExistence type="predicted"/>
<dbReference type="SUPFAM" id="SSF51735">
    <property type="entry name" value="NAD(P)-binding Rossmann-fold domains"/>
    <property type="match status" value="1"/>
</dbReference>
<dbReference type="RefSeq" id="WP_340367769.1">
    <property type="nucleotide sequence ID" value="NZ_JBBKZV010000039.1"/>
</dbReference>
<evidence type="ECO:0000313" key="2">
    <source>
        <dbReference type="Proteomes" id="UP001363010"/>
    </source>
</evidence>
<protein>
    <submittedName>
        <fullName evidence="1">SDR family oxidoreductase</fullName>
    </submittedName>
</protein>
<organism evidence="1 2">
    <name type="scientific">Variovorax humicola</name>
    <dbReference type="NCBI Taxonomy" id="1769758"/>
    <lineage>
        <taxon>Bacteria</taxon>
        <taxon>Pseudomonadati</taxon>
        <taxon>Pseudomonadota</taxon>
        <taxon>Betaproteobacteria</taxon>
        <taxon>Burkholderiales</taxon>
        <taxon>Comamonadaceae</taxon>
        <taxon>Variovorax</taxon>
    </lineage>
</organism>
<evidence type="ECO:0000313" key="1">
    <source>
        <dbReference type="EMBL" id="MEJ8826705.1"/>
    </source>
</evidence>
<dbReference type="Proteomes" id="UP001363010">
    <property type="component" value="Unassembled WGS sequence"/>
</dbReference>
<sequence>MGRIASAQEIARCVLFLVAEEAGFISGASLPVNGGKYMA</sequence>
<dbReference type="EMBL" id="JBBKZV010000039">
    <property type="protein sequence ID" value="MEJ8826705.1"/>
    <property type="molecule type" value="Genomic_DNA"/>
</dbReference>
<comment type="caution">
    <text evidence="1">The sequence shown here is derived from an EMBL/GenBank/DDBJ whole genome shotgun (WGS) entry which is preliminary data.</text>
</comment>
<dbReference type="Pfam" id="PF13561">
    <property type="entry name" value="adh_short_C2"/>
    <property type="match status" value="1"/>
</dbReference>
<dbReference type="InterPro" id="IPR002347">
    <property type="entry name" value="SDR_fam"/>
</dbReference>
<dbReference type="Gene3D" id="3.40.50.720">
    <property type="entry name" value="NAD(P)-binding Rossmann-like Domain"/>
    <property type="match status" value="1"/>
</dbReference>
<name>A0ABU8W9I2_9BURK</name>
<gene>
    <name evidence="1" type="ORF">WKW80_32640</name>
</gene>
<accession>A0ABU8W9I2</accession>
<keyword evidence="2" id="KW-1185">Reference proteome</keyword>